<dbReference type="EMBL" id="JBJHZX010000029">
    <property type="protein sequence ID" value="MFL0197385.1"/>
    <property type="molecule type" value="Genomic_DNA"/>
</dbReference>
<reference evidence="2 3" key="1">
    <citation type="submission" date="2024-11" db="EMBL/GenBank/DDBJ databases">
        <authorList>
            <person name="Heng Y.C."/>
            <person name="Lim A.C.H."/>
            <person name="Lee J.K.Y."/>
            <person name="Kittelmann S."/>
        </authorList>
    </citation>
    <scope>NUCLEOTIDE SEQUENCE [LARGE SCALE GENOMIC DNA]</scope>
    <source>
        <strain evidence="2 3">WILCCON 0269</strain>
    </source>
</reference>
<dbReference type="Pfam" id="PF16510">
    <property type="entry name" value="P22_portal"/>
    <property type="match status" value="1"/>
</dbReference>
<evidence type="ECO:0008006" key="4">
    <source>
        <dbReference type="Google" id="ProtNLM"/>
    </source>
</evidence>
<dbReference type="InterPro" id="IPR032427">
    <property type="entry name" value="P22_portal"/>
</dbReference>
<feature type="compositionally biased region" description="Polar residues" evidence="1">
    <location>
        <begin position="687"/>
        <end position="700"/>
    </location>
</feature>
<feature type="compositionally biased region" description="Basic and acidic residues" evidence="1">
    <location>
        <begin position="701"/>
        <end position="711"/>
    </location>
</feature>
<keyword evidence="3" id="KW-1185">Reference proteome</keyword>
<feature type="region of interest" description="Disordered" evidence="1">
    <location>
        <begin position="675"/>
        <end position="711"/>
    </location>
</feature>
<dbReference type="Proteomes" id="UP001623660">
    <property type="component" value="Unassembled WGS sequence"/>
</dbReference>
<comment type="caution">
    <text evidence="2">The sequence shown here is derived from an EMBL/GenBank/DDBJ whole genome shotgun (WGS) entry which is preliminary data.</text>
</comment>
<sequence length="711" mass="80701">MPGILGNIKTIVNGFFDSKQSNQANLVESKPIVGDVQDHIFKEQIISFVKEEFDRRQEERTPYELRWRLTQNFIQGNQYCDINELSNTIIQQEKLYFWQQREVYNHIAAIVETRLSKLGRLKPSMTVRPMTSDNEDISTAKVCKAIVDSTYQSQKMNQKISEANSWSEICGSVFYKDVWNSQGGQLIGYSKGCDCEEECNCQPEPLYEGDVECIVVPAYEIFPDSCLNDGMDKCKSIIHAKAFTVDEIQEIWNVNVAGTDVDVYSLGTTRVGVGGLGYSATVPTAAITIKPDSQIVMEYYELPSRIYPEGRLIIATSDELLYYGTCPYKIGENGKIALPFVRQECIKDAGNFFSISVAERCLPIQRAYNAVKNRKHEYLNRIAIGIMTYEDGTLADEETLEEDGFASGTMIPRKPGSAPPTFLQSEGLPNAFLDEEQKLMNEFREISGVSELSSSSQAPTGTGSGVALEILKEQDDTRISLTADNIRQAILEVAKQWLRLYKQYSTGPRMARLVGKNNSVYINYWNKDQITSDDVVPLTDDDLAQTPAQRKQQVMNLLQLGLFNDPDTGRMDRSTRAKVMEMLNYGNWEDGNDIDQMHISKAMRENIDVQNGLMINVRDFDDHNIHIEEHNKFRLSSEYEDLGRERPDLADYFDQHVQIHEQAIQMMQQQAIMQQMGAQPQMQQHQVANSDTKITHNNVKGSRDPINNRRG</sequence>
<feature type="compositionally biased region" description="Low complexity" evidence="1">
    <location>
        <begin position="675"/>
        <end position="686"/>
    </location>
</feature>
<accession>A0ABW8SRU7</accession>
<evidence type="ECO:0000313" key="2">
    <source>
        <dbReference type="EMBL" id="MFL0197385.1"/>
    </source>
</evidence>
<proteinExistence type="predicted"/>
<evidence type="ECO:0000256" key="1">
    <source>
        <dbReference type="SAM" id="MobiDB-lite"/>
    </source>
</evidence>
<evidence type="ECO:0000313" key="3">
    <source>
        <dbReference type="Proteomes" id="UP001623660"/>
    </source>
</evidence>
<dbReference type="RefSeq" id="WP_406793490.1">
    <property type="nucleotide sequence ID" value="NZ_JBJHZX010000029.1"/>
</dbReference>
<gene>
    <name evidence="2" type="ORF">ACJDU8_17720</name>
</gene>
<organism evidence="2 3">
    <name type="scientific">Candidatus Clostridium eludens</name>
    <dbReference type="NCBI Taxonomy" id="3381663"/>
    <lineage>
        <taxon>Bacteria</taxon>
        <taxon>Bacillati</taxon>
        <taxon>Bacillota</taxon>
        <taxon>Clostridia</taxon>
        <taxon>Eubacteriales</taxon>
        <taxon>Clostridiaceae</taxon>
        <taxon>Clostridium</taxon>
    </lineage>
</organism>
<protein>
    <recommendedName>
        <fullName evidence="4">Portal protein</fullName>
    </recommendedName>
</protein>
<name>A0ABW8SRU7_9CLOT</name>